<keyword evidence="2" id="KW-1185">Reference proteome</keyword>
<accession>A0ACB9DS10</accession>
<comment type="caution">
    <text evidence="1">The sequence shown here is derived from an EMBL/GenBank/DDBJ whole genome shotgun (WGS) entry which is preliminary data.</text>
</comment>
<protein>
    <submittedName>
        <fullName evidence="1">Uncharacterized protein</fullName>
    </submittedName>
</protein>
<dbReference type="Proteomes" id="UP001055811">
    <property type="component" value="Linkage Group LG04"/>
</dbReference>
<evidence type="ECO:0000313" key="1">
    <source>
        <dbReference type="EMBL" id="KAI3749468.1"/>
    </source>
</evidence>
<evidence type="ECO:0000313" key="2">
    <source>
        <dbReference type="Proteomes" id="UP001055811"/>
    </source>
</evidence>
<gene>
    <name evidence="1" type="ORF">L2E82_20080</name>
</gene>
<dbReference type="EMBL" id="CM042012">
    <property type="protein sequence ID" value="KAI3749468.1"/>
    <property type="molecule type" value="Genomic_DNA"/>
</dbReference>
<sequence>MSSRPVWKWSDMWICVEGASSRGAQKPVYDPKQLIFAVVGSWVWAEKPNSMRLPLGRLLVHYTYSVHGWEQQSSTNRKDAVDRIQEKWRMAADDLGGAETAAGGSDYFG</sequence>
<organism evidence="1 2">
    <name type="scientific">Cichorium intybus</name>
    <name type="common">Chicory</name>
    <dbReference type="NCBI Taxonomy" id="13427"/>
    <lineage>
        <taxon>Eukaryota</taxon>
        <taxon>Viridiplantae</taxon>
        <taxon>Streptophyta</taxon>
        <taxon>Embryophyta</taxon>
        <taxon>Tracheophyta</taxon>
        <taxon>Spermatophyta</taxon>
        <taxon>Magnoliopsida</taxon>
        <taxon>eudicotyledons</taxon>
        <taxon>Gunneridae</taxon>
        <taxon>Pentapetalae</taxon>
        <taxon>asterids</taxon>
        <taxon>campanulids</taxon>
        <taxon>Asterales</taxon>
        <taxon>Asteraceae</taxon>
        <taxon>Cichorioideae</taxon>
        <taxon>Cichorieae</taxon>
        <taxon>Cichoriinae</taxon>
        <taxon>Cichorium</taxon>
    </lineage>
</organism>
<proteinExistence type="predicted"/>
<reference evidence="1 2" key="2">
    <citation type="journal article" date="2022" name="Mol. Ecol. Resour.">
        <title>The genomes of chicory, endive, great burdock and yacon provide insights into Asteraceae paleo-polyploidization history and plant inulin production.</title>
        <authorList>
            <person name="Fan W."/>
            <person name="Wang S."/>
            <person name="Wang H."/>
            <person name="Wang A."/>
            <person name="Jiang F."/>
            <person name="Liu H."/>
            <person name="Zhao H."/>
            <person name="Xu D."/>
            <person name="Zhang Y."/>
        </authorList>
    </citation>
    <scope>NUCLEOTIDE SEQUENCE [LARGE SCALE GENOMIC DNA]</scope>
    <source>
        <strain evidence="2">cv. Punajuju</strain>
        <tissue evidence="1">Leaves</tissue>
    </source>
</reference>
<reference evidence="2" key="1">
    <citation type="journal article" date="2022" name="Mol. Ecol. Resour.">
        <title>The genomes of chicory, endive, great burdock and yacon provide insights into Asteraceae palaeo-polyploidization history and plant inulin production.</title>
        <authorList>
            <person name="Fan W."/>
            <person name="Wang S."/>
            <person name="Wang H."/>
            <person name="Wang A."/>
            <person name="Jiang F."/>
            <person name="Liu H."/>
            <person name="Zhao H."/>
            <person name="Xu D."/>
            <person name="Zhang Y."/>
        </authorList>
    </citation>
    <scope>NUCLEOTIDE SEQUENCE [LARGE SCALE GENOMIC DNA]</scope>
    <source>
        <strain evidence="2">cv. Punajuju</strain>
    </source>
</reference>
<name>A0ACB9DS10_CICIN</name>